<keyword evidence="5" id="KW-1185">Reference proteome</keyword>
<dbReference type="EMBL" id="BSPK01000025">
    <property type="protein sequence ID" value="GLS63613.1"/>
    <property type="molecule type" value="Genomic_DNA"/>
</dbReference>
<protein>
    <submittedName>
        <fullName evidence="2">Uncharacterized protein</fullName>
    </submittedName>
</protein>
<dbReference type="EMBL" id="BJZU01000052">
    <property type="protein sequence ID" value="GEP04787.1"/>
    <property type="molecule type" value="Genomic_DNA"/>
</dbReference>
<reference evidence="5" key="2">
    <citation type="journal article" date="2019" name="Int. J. Syst. Evol. Microbiol.">
        <title>The Global Catalogue of Microorganisms (GCM) 10K type strain sequencing project: providing services to taxonomists for standard genome sequencing and annotation.</title>
        <authorList>
            <consortium name="The Broad Institute Genomics Platform"/>
            <consortium name="The Broad Institute Genome Sequencing Center for Infectious Disease"/>
            <person name="Wu L."/>
            <person name="Ma J."/>
        </authorList>
    </citation>
    <scope>NUCLEOTIDE SEQUENCE [LARGE SCALE GENOMIC DNA]</scope>
    <source>
        <strain evidence="5">NBRC 107715</strain>
    </source>
</reference>
<reference evidence="2 4" key="3">
    <citation type="submission" date="2019-07" db="EMBL/GenBank/DDBJ databases">
        <title>Whole genome shotgun sequence of Methylobacterium oxalidis NBRC 107715.</title>
        <authorList>
            <person name="Hosoyama A."/>
            <person name="Uohara A."/>
            <person name="Ohji S."/>
            <person name="Ichikawa N."/>
        </authorList>
    </citation>
    <scope>NUCLEOTIDE SEQUENCE [LARGE SCALE GENOMIC DNA]</scope>
    <source>
        <strain evidence="2 4">NBRC 107715</strain>
    </source>
</reference>
<dbReference type="Proteomes" id="UP000321960">
    <property type="component" value="Unassembled WGS sequence"/>
</dbReference>
<evidence type="ECO:0000313" key="4">
    <source>
        <dbReference type="Proteomes" id="UP000321960"/>
    </source>
</evidence>
<sequence>MRAKFRSSDVVVDEASHGLGPEKPSIQQLEHGRVGSRSCGHGAVWQVSEAGLDDRPSTSNLEA</sequence>
<name>A0A512J450_9HYPH</name>
<feature type="region of interest" description="Disordered" evidence="1">
    <location>
        <begin position="1"/>
        <end position="26"/>
    </location>
</feature>
<evidence type="ECO:0000256" key="1">
    <source>
        <dbReference type="SAM" id="MobiDB-lite"/>
    </source>
</evidence>
<comment type="caution">
    <text evidence="2">The sequence shown here is derived from an EMBL/GenBank/DDBJ whole genome shotgun (WGS) entry which is preliminary data.</text>
</comment>
<dbReference type="Proteomes" id="UP001156856">
    <property type="component" value="Unassembled WGS sequence"/>
</dbReference>
<reference evidence="3" key="1">
    <citation type="journal article" date="2014" name="Int. J. Syst. Evol. Microbiol.">
        <title>Complete genome of a new Firmicutes species belonging to the dominant human colonic microbiota ('Ruminococcus bicirculans') reveals two chromosomes and a selective capacity to utilize plant glucans.</title>
        <authorList>
            <consortium name="NISC Comparative Sequencing Program"/>
            <person name="Wegmann U."/>
            <person name="Louis P."/>
            <person name="Goesmann A."/>
            <person name="Henrissat B."/>
            <person name="Duncan S.H."/>
            <person name="Flint H.J."/>
        </authorList>
    </citation>
    <scope>NUCLEOTIDE SEQUENCE</scope>
    <source>
        <strain evidence="3">NBRC 107715</strain>
    </source>
</reference>
<reference evidence="3" key="4">
    <citation type="submission" date="2023-01" db="EMBL/GenBank/DDBJ databases">
        <title>Draft genome sequence of Methylobacterium oxalidis strain NBRC 107715.</title>
        <authorList>
            <person name="Sun Q."/>
            <person name="Mori K."/>
        </authorList>
    </citation>
    <scope>NUCLEOTIDE SEQUENCE</scope>
    <source>
        <strain evidence="3">NBRC 107715</strain>
    </source>
</reference>
<dbReference type="AlphaFoldDB" id="A0A512J450"/>
<proteinExistence type="predicted"/>
<evidence type="ECO:0000313" key="3">
    <source>
        <dbReference type="EMBL" id="GLS63613.1"/>
    </source>
</evidence>
<gene>
    <name evidence="3" type="ORF">GCM10007888_19940</name>
    <name evidence="2" type="ORF">MOX02_28250</name>
</gene>
<evidence type="ECO:0000313" key="2">
    <source>
        <dbReference type="EMBL" id="GEP04787.1"/>
    </source>
</evidence>
<organism evidence="2 4">
    <name type="scientific">Methylobacterium oxalidis</name>
    <dbReference type="NCBI Taxonomy" id="944322"/>
    <lineage>
        <taxon>Bacteria</taxon>
        <taxon>Pseudomonadati</taxon>
        <taxon>Pseudomonadota</taxon>
        <taxon>Alphaproteobacteria</taxon>
        <taxon>Hyphomicrobiales</taxon>
        <taxon>Methylobacteriaceae</taxon>
        <taxon>Methylobacterium</taxon>
    </lineage>
</organism>
<evidence type="ECO:0000313" key="5">
    <source>
        <dbReference type="Proteomes" id="UP001156856"/>
    </source>
</evidence>
<accession>A0A512J450</accession>